<evidence type="ECO:0000313" key="1">
    <source>
        <dbReference type="EMBL" id="SMC48563.1"/>
    </source>
</evidence>
<protein>
    <submittedName>
        <fullName evidence="1">Putative Ig domain-containing protein</fullName>
    </submittedName>
</protein>
<dbReference type="InterPro" id="IPR013783">
    <property type="entry name" value="Ig-like_fold"/>
</dbReference>
<dbReference type="GO" id="GO:0016020">
    <property type="term" value="C:membrane"/>
    <property type="evidence" value="ECO:0007669"/>
    <property type="project" value="InterPro"/>
</dbReference>
<dbReference type="Pfam" id="PF05345">
    <property type="entry name" value="He_PIG"/>
    <property type="match status" value="3"/>
</dbReference>
<dbReference type="AlphaFoldDB" id="A0A1W1ZK06"/>
<keyword evidence="2" id="KW-1185">Reference proteome</keyword>
<accession>A0A1W1ZK06</accession>
<evidence type="ECO:0000313" key="2">
    <source>
        <dbReference type="Proteomes" id="UP000192756"/>
    </source>
</evidence>
<gene>
    <name evidence="1" type="ORF">SAMN04488524_0782</name>
</gene>
<dbReference type="PANTHER" id="PTHR37494">
    <property type="entry name" value="HEMAGGLUTININ"/>
    <property type="match status" value="1"/>
</dbReference>
<dbReference type="SUPFAM" id="SSF49313">
    <property type="entry name" value="Cadherin-like"/>
    <property type="match status" value="3"/>
</dbReference>
<proteinExistence type="predicted"/>
<dbReference type="EMBL" id="FWXT01000001">
    <property type="protein sequence ID" value="SMC48563.1"/>
    <property type="molecule type" value="Genomic_DNA"/>
</dbReference>
<organism evidence="1 2">
    <name type="scientific">Pedobacter africanus</name>
    <dbReference type="NCBI Taxonomy" id="151894"/>
    <lineage>
        <taxon>Bacteria</taxon>
        <taxon>Pseudomonadati</taxon>
        <taxon>Bacteroidota</taxon>
        <taxon>Sphingobacteriia</taxon>
        <taxon>Sphingobacteriales</taxon>
        <taxon>Sphingobacteriaceae</taxon>
        <taxon>Pedobacter</taxon>
    </lineage>
</organism>
<dbReference type="OrthoDB" id="8901262at2"/>
<dbReference type="Proteomes" id="UP000192756">
    <property type="component" value="Unassembled WGS sequence"/>
</dbReference>
<dbReference type="STRING" id="151894.SAMN04488524_0782"/>
<dbReference type="Gene3D" id="2.60.40.10">
    <property type="entry name" value="Immunoglobulins"/>
    <property type="match status" value="3"/>
</dbReference>
<dbReference type="GO" id="GO:0005509">
    <property type="term" value="F:calcium ion binding"/>
    <property type="evidence" value="ECO:0007669"/>
    <property type="project" value="InterPro"/>
</dbReference>
<sequence>MDSSTGTGAPHTGSRAYTLVIAAPTILLPASSLANANAGTAYSQTLNPASGGTAPYSYALTAGALPAGIALSAGGVISGTPTASGTFNFAVTATDASTGSGPYTSAPRGYSLTVNNPIVIGPASLPDPVYAQSYNQSLSATGGTAPYSYSLLAGALPIGMSFSSAGVLSGVPRTPGNFSITVGVADNIGVSISKVYTFTIAAPVIAISPTALPHPVLGVAYSQSLSSSGGIAPYTYSLISGAIPVGMSFSSAGVISGTPVSAGNFTFVVRSTDDAGENSSQAYTLTIAAPLLAI</sequence>
<reference evidence="2" key="1">
    <citation type="submission" date="2017-04" db="EMBL/GenBank/DDBJ databases">
        <authorList>
            <person name="Varghese N."/>
            <person name="Submissions S."/>
        </authorList>
    </citation>
    <scope>NUCLEOTIDE SEQUENCE [LARGE SCALE GENOMIC DNA]</scope>
    <source>
        <strain evidence="2">DSM 12126</strain>
    </source>
</reference>
<dbReference type="PANTHER" id="PTHR37494:SF1">
    <property type="entry name" value="STAPHYLOCOCCUS AUREUS SURFACE PROTEIN A"/>
    <property type="match status" value="1"/>
</dbReference>
<dbReference type="InterPro" id="IPR015919">
    <property type="entry name" value="Cadherin-like_sf"/>
</dbReference>
<name>A0A1W1ZK06_9SPHI</name>